<reference evidence="17" key="1">
    <citation type="journal article" date="2021" name="IMA Fungus">
        <title>Genomic characterization of three marine fungi, including Emericellopsis atlantica sp. nov. with signatures of a generalist lifestyle and marine biomass degradation.</title>
        <authorList>
            <person name="Hagestad O.C."/>
            <person name="Hou L."/>
            <person name="Andersen J.H."/>
            <person name="Hansen E.H."/>
            <person name="Altermark B."/>
            <person name="Li C."/>
            <person name="Kuhnert E."/>
            <person name="Cox R.J."/>
            <person name="Crous P.W."/>
            <person name="Spatafora J.W."/>
            <person name="Lail K."/>
            <person name="Amirebrahimi M."/>
            <person name="Lipzen A."/>
            <person name="Pangilinan J."/>
            <person name="Andreopoulos W."/>
            <person name="Hayes R.D."/>
            <person name="Ng V."/>
            <person name="Grigoriev I.V."/>
            <person name="Jackson S.A."/>
            <person name="Sutton T.D.S."/>
            <person name="Dobson A.D.W."/>
            <person name="Rama T."/>
        </authorList>
    </citation>
    <scope>NUCLEOTIDE SEQUENCE</scope>
    <source>
        <strain evidence="17">TRa018bII</strain>
    </source>
</reference>
<evidence type="ECO:0000256" key="14">
    <source>
        <dbReference type="PROSITE-ProRule" id="PRU01379"/>
    </source>
</evidence>
<keyword evidence="5" id="KW-0964">Secreted</keyword>
<organism evidence="17 18">
    <name type="scientific">Amylocarpus encephaloides</name>
    <dbReference type="NCBI Taxonomy" id="45428"/>
    <lineage>
        <taxon>Eukaryota</taxon>
        <taxon>Fungi</taxon>
        <taxon>Dikarya</taxon>
        <taxon>Ascomycota</taxon>
        <taxon>Pezizomycotina</taxon>
        <taxon>Leotiomycetes</taxon>
        <taxon>Helotiales</taxon>
        <taxon>Helotiales incertae sedis</taxon>
        <taxon>Amylocarpus</taxon>
    </lineage>
</organism>
<feature type="chain" id="PRO_5040319856" description="Peptidase M14 domain-containing protein" evidence="15">
    <location>
        <begin position="21"/>
        <end position="423"/>
    </location>
</feature>
<keyword evidence="10" id="KW-0862">Zinc</keyword>
<evidence type="ECO:0000313" key="18">
    <source>
        <dbReference type="Proteomes" id="UP000824998"/>
    </source>
</evidence>
<comment type="function">
    <text evidence="2">Extracellular metalloprotease that contributes to pathogenicity.</text>
</comment>
<gene>
    <name evidence="17" type="ORF">BJ875DRAFT_128736</name>
</gene>
<evidence type="ECO:0000256" key="7">
    <source>
        <dbReference type="ARBA" id="ARBA00022723"/>
    </source>
</evidence>
<evidence type="ECO:0000256" key="10">
    <source>
        <dbReference type="ARBA" id="ARBA00022833"/>
    </source>
</evidence>
<dbReference type="GO" id="GO:0008270">
    <property type="term" value="F:zinc ion binding"/>
    <property type="evidence" value="ECO:0007669"/>
    <property type="project" value="InterPro"/>
</dbReference>
<evidence type="ECO:0000259" key="16">
    <source>
        <dbReference type="PROSITE" id="PS52035"/>
    </source>
</evidence>
<evidence type="ECO:0000256" key="3">
    <source>
        <dbReference type="ARBA" id="ARBA00004613"/>
    </source>
</evidence>
<dbReference type="CDD" id="cd03860">
    <property type="entry name" value="M14_CP_A-B_like"/>
    <property type="match status" value="1"/>
</dbReference>
<comment type="cofactor">
    <cofactor evidence="1">
        <name>Zn(2+)</name>
        <dbReference type="ChEBI" id="CHEBI:29105"/>
    </cofactor>
</comment>
<protein>
    <recommendedName>
        <fullName evidence="16">Peptidase M14 domain-containing protein</fullName>
    </recommendedName>
</protein>
<sequence>MRSQLASLGYALTAIAGVVAEVSYDGAKAIRIPVGEDVFPVMDIIRKLDLATWKGVSAAGIPTANSNVDVVVTADKIAQFDELAKDMTLDVLHEDLGASILAEGRQSRNVAATAVDLSWFNSYHEYADHVTYLKELQAQYPDNSEIVVAGNSWAGRPITGIHFWGTAKGKPAVVLHSTVHAREWITTMTTEYLAYTLLSGYSSSAEIKGFVDKYDYYVFPVVNPDGFVYTQTNDRLWRKNRQTISTNRCVGRDINRNWPFKWEVTGGASTDPCSETYKGQSAGDAPENIILRNYLNNIAATQKLQLYIDVHSYSQLFMTPYGYSCSALATNNAEFQSLAKGVSAAIRAVYGTAYQYGPICTTIYQATGSAVDYANDISKAKYPFTIELRDTGRYGFILPPSQILPTVVETYAGFKYLLQNMIL</sequence>
<evidence type="ECO:0000256" key="6">
    <source>
        <dbReference type="ARBA" id="ARBA00022670"/>
    </source>
</evidence>
<keyword evidence="13" id="KW-0865">Zymogen</keyword>
<dbReference type="SUPFAM" id="SSF54897">
    <property type="entry name" value="Protease propeptides/inhibitors"/>
    <property type="match status" value="1"/>
</dbReference>
<dbReference type="PROSITE" id="PS00132">
    <property type="entry name" value="CARBOXYPEPT_ZN_1"/>
    <property type="match status" value="1"/>
</dbReference>
<feature type="domain" description="Peptidase M14" evidence="16">
    <location>
        <begin position="122"/>
        <end position="421"/>
    </location>
</feature>
<keyword evidence="7" id="KW-0479">Metal-binding</keyword>
<comment type="similarity">
    <text evidence="4 14">Belongs to the peptidase M14 family.</text>
</comment>
<evidence type="ECO:0000256" key="5">
    <source>
        <dbReference type="ARBA" id="ARBA00022525"/>
    </source>
</evidence>
<proteinExistence type="inferred from homology"/>
<dbReference type="InterPro" id="IPR057246">
    <property type="entry name" value="CARBOXYPEPT_ZN_1"/>
</dbReference>
<comment type="caution">
    <text evidence="17">The sequence shown here is derived from an EMBL/GenBank/DDBJ whole genome shotgun (WGS) entry which is preliminary data.</text>
</comment>
<dbReference type="PRINTS" id="PR00765">
    <property type="entry name" value="CRBOXYPTASEA"/>
</dbReference>
<keyword evidence="11" id="KW-0843">Virulence</keyword>
<dbReference type="FunFam" id="3.40.630.10:FF:000165">
    <property type="entry name" value="Glucan 1,4-alpha-glucosidase, putative"/>
    <property type="match status" value="1"/>
</dbReference>
<keyword evidence="9" id="KW-0378">Hydrolase</keyword>
<evidence type="ECO:0000256" key="12">
    <source>
        <dbReference type="ARBA" id="ARBA00023049"/>
    </source>
</evidence>
<dbReference type="PANTHER" id="PTHR11705">
    <property type="entry name" value="PROTEASE FAMILY M14 CARBOXYPEPTIDASE A,B"/>
    <property type="match status" value="1"/>
</dbReference>
<keyword evidence="12" id="KW-0482">Metalloprotease</keyword>
<dbReference type="Gene3D" id="3.40.630.10">
    <property type="entry name" value="Zn peptidases"/>
    <property type="match status" value="1"/>
</dbReference>
<evidence type="ECO:0000256" key="1">
    <source>
        <dbReference type="ARBA" id="ARBA00001947"/>
    </source>
</evidence>
<dbReference type="InterPro" id="IPR000834">
    <property type="entry name" value="Peptidase_M14"/>
</dbReference>
<keyword evidence="8 15" id="KW-0732">Signal</keyword>
<feature type="active site" description="Proton donor/acceptor" evidence="14">
    <location>
        <position position="387"/>
    </location>
</feature>
<evidence type="ECO:0000256" key="2">
    <source>
        <dbReference type="ARBA" id="ARBA00003091"/>
    </source>
</evidence>
<feature type="signal peptide" evidence="15">
    <location>
        <begin position="1"/>
        <end position="20"/>
    </location>
</feature>
<dbReference type="Proteomes" id="UP000824998">
    <property type="component" value="Unassembled WGS sequence"/>
</dbReference>
<comment type="subcellular location">
    <subcellularLocation>
        <location evidence="3">Secreted</location>
    </subcellularLocation>
</comment>
<evidence type="ECO:0000256" key="8">
    <source>
        <dbReference type="ARBA" id="ARBA00022729"/>
    </source>
</evidence>
<dbReference type="Pfam" id="PF00246">
    <property type="entry name" value="Peptidase_M14"/>
    <property type="match status" value="1"/>
</dbReference>
<evidence type="ECO:0000313" key="17">
    <source>
        <dbReference type="EMBL" id="KAG9231158.1"/>
    </source>
</evidence>
<dbReference type="GO" id="GO:0005576">
    <property type="term" value="C:extracellular region"/>
    <property type="evidence" value="ECO:0007669"/>
    <property type="project" value="UniProtKB-SubCell"/>
</dbReference>
<evidence type="ECO:0000256" key="4">
    <source>
        <dbReference type="ARBA" id="ARBA00005988"/>
    </source>
</evidence>
<dbReference type="PROSITE" id="PS52035">
    <property type="entry name" value="PEPTIDASE_M14"/>
    <property type="match status" value="1"/>
</dbReference>
<dbReference type="AlphaFoldDB" id="A0A9P7YC38"/>
<dbReference type="OrthoDB" id="3626597at2759"/>
<dbReference type="PANTHER" id="PTHR11705:SF143">
    <property type="entry name" value="SLL0236 PROTEIN"/>
    <property type="match status" value="1"/>
</dbReference>
<dbReference type="SUPFAM" id="SSF53187">
    <property type="entry name" value="Zn-dependent exopeptidases"/>
    <property type="match status" value="1"/>
</dbReference>
<evidence type="ECO:0000256" key="13">
    <source>
        <dbReference type="ARBA" id="ARBA00023145"/>
    </source>
</evidence>
<dbReference type="SMART" id="SM00631">
    <property type="entry name" value="Zn_pept"/>
    <property type="match status" value="1"/>
</dbReference>
<evidence type="ECO:0000256" key="9">
    <source>
        <dbReference type="ARBA" id="ARBA00022801"/>
    </source>
</evidence>
<dbReference type="Pfam" id="PF02244">
    <property type="entry name" value="Propep_M14"/>
    <property type="match status" value="1"/>
</dbReference>
<evidence type="ECO:0000256" key="15">
    <source>
        <dbReference type="SAM" id="SignalP"/>
    </source>
</evidence>
<dbReference type="InterPro" id="IPR003146">
    <property type="entry name" value="M14A_act_pep"/>
</dbReference>
<name>A0A9P7YC38_9HELO</name>
<dbReference type="GO" id="GO:0006508">
    <property type="term" value="P:proteolysis"/>
    <property type="evidence" value="ECO:0007669"/>
    <property type="project" value="UniProtKB-KW"/>
</dbReference>
<dbReference type="EMBL" id="MU251620">
    <property type="protein sequence ID" value="KAG9231158.1"/>
    <property type="molecule type" value="Genomic_DNA"/>
</dbReference>
<dbReference type="GO" id="GO:0004181">
    <property type="term" value="F:metallocarboxypeptidase activity"/>
    <property type="evidence" value="ECO:0007669"/>
    <property type="project" value="InterPro"/>
</dbReference>
<evidence type="ECO:0000256" key="11">
    <source>
        <dbReference type="ARBA" id="ARBA00023026"/>
    </source>
</evidence>
<accession>A0A9P7YC38</accession>
<keyword evidence="18" id="KW-1185">Reference proteome</keyword>
<keyword evidence="6" id="KW-0645">Protease</keyword>